<sequence length="427" mass="49193">MSFAANICDTQTIDFVDGGKPLQKRWFLQQSTTESRNMDYVVMDEAWILEELQMFNSAQKGQKKSRLEHLIEIAAFPPTILANAVEEQERRDAPHVVAFFQIPKPIFAGSGLFSAPAKEHNQSVDLQFTPIELSFDIAGRPKCEIDIGQLSFRPNATQICAFVPIWQKRADYYPRYERCFSSFGMTNNVVIHGHESWIEGRPLTAVDFEHNLSSRIIRELQFSTRRFLKSYSTVAREDALTDDWLYSYFTMPYPWRLSYGSPPTPTYRYYVDAHKRDVVPPYNQKNIDGGINFSFRKFSRFEKQIFSLSQMSLEGNYGLVAVTGLSLIEWILKMNATGKNKKLNLYGLIELFDGDVMSGDIKKYLHDLRKLRNIIIHMNEYSSFKGNSAHEIEHLSLDEQIGKDDATQIIDIAWNLFRASNAGLLQR</sequence>
<reference evidence="2" key="1">
    <citation type="journal article" date="2019" name="Int. J. Syst. Evol. Microbiol.">
        <title>The Global Catalogue of Microorganisms (GCM) 10K type strain sequencing project: providing services to taxonomists for standard genome sequencing and annotation.</title>
        <authorList>
            <consortium name="The Broad Institute Genomics Platform"/>
            <consortium name="The Broad Institute Genome Sequencing Center for Infectious Disease"/>
            <person name="Wu L."/>
            <person name="Ma J."/>
        </authorList>
    </citation>
    <scope>NUCLEOTIDE SEQUENCE [LARGE SCALE GENOMIC DNA]</scope>
    <source>
        <strain evidence="2">CCUG 60023</strain>
    </source>
</reference>
<keyword evidence="2" id="KW-1185">Reference proteome</keyword>
<proteinExistence type="predicted"/>
<dbReference type="EMBL" id="JBHTJV010000011">
    <property type="protein sequence ID" value="MFD0917280.1"/>
    <property type="molecule type" value="Genomic_DNA"/>
</dbReference>
<evidence type="ECO:0008006" key="3">
    <source>
        <dbReference type="Google" id="ProtNLM"/>
    </source>
</evidence>
<dbReference type="Proteomes" id="UP001597101">
    <property type="component" value="Unassembled WGS sequence"/>
</dbReference>
<accession>A0ABW3FJ75</accession>
<gene>
    <name evidence="1" type="ORF">ACFQ14_12750</name>
</gene>
<evidence type="ECO:0000313" key="2">
    <source>
        <dbReference type="Proteomes" id="UP001597101"/>
    </source>
</evidence>
<dbReference type="RefSeq" id="WP_377213143.1">
    <property type="nucleotide sequence ID" value="NZ_JBHTJV010000011.1"/>
</dbReference>
<evidence type="ECO:0000313" key="1">
    <source>
        <dbReference type="EMBL" id="MFD0917280.1"/>
    </source>
</evidence>
<organism evidence="1 2">
    <name type="scientific">Pseudahrensia aquimaris</name>
    <dbReference type="NCBI Taxonomy" id="744461"/>
    <lineage>
        <taxon>Bacteria</taxon>
        <taxon>Pseudomonadati</taxon>
        <taxon>Pseudomonadota</taxon>
        <taxon>Alphaproteobacteria</taxon>
        <taxon>Hyphomicrobiales</taxon>
        <taxon>Ahrensiaceae</taxon>
        <taxon>Pseudahrensia</taxon>
    </lineage>
</organism>
<comment type="caution">
    <text evidence="1">The sequence shown here is derived from an EMBL/GenBank/DDBJ whole genome shotgun (WGS) entry which is preliminary data.</text>
</comment>
<protein>
    <recommendedName>
        <fullName evidence="3">Apea-like HEPN domain-containing protein</fullName>
    </recommendedName>
</protein>
<name>A0ABW3FJ75_9HYPH</name>